<protein>
    <submittedName>
        <fullName evidence="7">Site-specific DNA-methyltransferase</fullName>
    </submittedName>
</protein>
<keyword evidence="3 7" id="KW-0808">Transferase</keyword>
<reference evidence="7 8" key="1">
    <citation type="submission" date="2019-08" db="EMBL/GenBank/DDBJ databases">
        <title>In-depth cultivation of the pig gut microbiome towards novel bacterial diversity and tailored functional studies.</title>
        <authorList>
            <person name="Wylensek D."/>
            <person name="Hitch T.C.A."/>
            <person name="Clavel T."/>
        </authorList>
    </citation>
    <scope>NUCLEOTIDE SEQUENCE [LARGE SCALE GENOMIC DNA]</scope>
    <source>
        <strain evidence="7 8">WCA-MUC-591-APC-4B</strain>
    </source>
</reference>
<dbReference type="RefSeq" id="WP_154554325.1">
    <property type="nucleotide sequence ID" value="NZ_VUNA01000008.1"/>
</dbReference>
<evidence type="ECO:0000313" key="8">
    <source>
        <dbReference type="Proteomes" id="UP000469424"/>
    </source>
</evidence>
<dbReference type="GO" id="GO:0009307">
    <property type="term" value="P:DNA restriction-modification system"/>
    <property type="evidence" value="ECO:0007669"/>
    <property type="project" value="UniProtKB-KW"/>
</dbReference>
<dbReference type="PRINTS" id="PR00506">
    <property type="entry name" value="D21N6MTFRASE"/>
</dbReference>
<dbReference type="GO" id="GO:0003677">
    <property type="term" value="F:DNA binding"/>
    <property type="evidence" value="ECO:0007669"/>
    <property type="project" value="InterPro"/>
</dbReference>
<organism evidence="7 8">
    <name type="scientific">Mogibacterium kristiansenii</name>
    <dbReference type="NCBI Taxonomy" id="2606708"/>
    <lineage>
        <taxon>Bacteria</taxon>
        <taxon>Bacillati</taxon>
        <taxon>Bacillota</taxon>
        <taxon>Clostridia</taxon>
        <taxon>Peptostreptococcales</taxon>
        <taxon>Anaerovoracaceae</taxon>
        <taxon>Mogibacterium</taxon>
    </lineage>
</organism>
<feature type="domain" description="DNA methylase N-4/N-6" evidence="6">
    <location>
        <begin position="66"/>
        <end position="302"/>
    </location>
</feature>
<dbReference type="Pfam" id="PF01555">
    <property type="entry name" value="N6_N4_Mtase"/>
    <property type="match status" value="1"/>
</dbReference>
<comment type="caution">
    <text evidence="7">The sequence shown here is derived from an EMBL/GenBank/DDBJ whole genome shotgun (WGS) entry which is preliminary data.</text>
</comment>
<evidence type="ECO:0000256" key="5">
    <source>
        <dbReference type="ARBA" id="ARBA00022747"/>
    </source>
</evidence>
<keyword evidence="2 7" id="KW-0489">Methyltransferase</keyword>
<dbReference type="EMBL" id="VUNA01000008">
    <property type="protein sequence ID" value="MST70763.1"/>
    <property type="molecule type" value="Genomic_DNA"/>
</dbReference>
<accession>A0A6N7X848</accession>
<evidence type="ECO:0000259" key="6">
    <source>
        <dbReference type="Pfam" id="PF01555"/>
    </source>
</evidence>
<evidence type="ECO:0000256" key="1">
    <source>
        <dbReference type="ARBA" id="ARBA00006594"/>
    </source>
</evidence>
<dbReference type="AlphaFoldDB" id="A0A6N7X848"/>
<dbReference type="PROSITE" id="PS00092">
    <property type="entry name" value="N6_MTASE"/>
    <property type="match status" value="1"/>
</dbReference>
<sequence length="438" mass="50898">MSILTDLQNGLEQGKMLAGAKADVVFDRVAQHNPIPDEESRNALVLGDNLAYMQGLLENGYEGRFRLIYIDPPFFTKSKFNATIDLKDRTGKNHKIKHLAYDDTFERSLECYVENMTARLILMRKLLAEDGLIWVHLDWHSAHYMKLIMDEVFGTKNFQNEIIWQYKSGGSGKRHFSRKHDTILVYSKTAYYHLNVPKEKSYNRGLKPYRFKGVKEYKDEYGWYTMVNMKDVWSIDMVGRTSAERNGYATQKPTELLRRIIEATTEEGDYCADFFCGSGTLPETAEALNRHWVGCDTEPLAISTTRKRLEALEGTYDYFRQRTGNKYGWFSVEVEDSVPLENGKNMYTCKVNQFRPEIDYGHIPLKDRDLAMKIGIEAPEQYIDHVMVDPDYDGTFRGRHLISETPSQFQFQSNGNYAIILVDVFGKEYFYDGRKEKR</sequence>
<keyword evidence="8" id="KW-1185">Reference proteome</keyword>
<evidence type="ECO:0000313" key="7">
    <source>
        <dbReference type="EMBL" id="MST70763.1"/>
    </source>
</evidence>
<comment type="similarity">
    <text evidence="1">Belongs to the N(4)/N(6)-methyltransferase family.</text>
</comment>
<dbReference type="Proteomes" id="UP000469424">
    <property type="component" value="Unassembled WGS sequence"/>
</dbReference>
<dbReference type="GO" id="GO:0008170">
    <property type="term" value="F:N-methyltransferase activity"/>
    <property type="evidence" value="ECO:0007669"/>
    <property type="project" value="InterPro"/>
</dbReference>
<keyword evidence="4" id="KW-0949">S-adenosyl-L-methionine</keyword>
<dbReference type="InterPro" id="IPR029063">
    <property type="entry name" value="SAM-dependent_MTases_sf"/>
</dbReference>
<name>A0A6N7X848_9FIRM</name>
<dbReference type="SUPFAM" id="SSF53335">
    <property type="entry name" value="S-adenosyl-L-methionine-dependent methyltransferases"/>
    <property type="match status" value="1"/>
</dbReference>
<proteinExistence type="inferred from homology"/>
<evidence type="ECO:0000256" key="4">
    <source>
        <dbReference type="ARBA" id="ARBA00022691"/>
    </source>
</evidence>
<evidence type="ECO:0000256" key="2">
    <source>
        <dbReference type="ARBA" id="ARBA00022603"/>
    </source>
</evidence>
<evidence type="ECO:0000256" key="3">
    <source>
        <dbReference type="ARBA" id="ARBA00022679"/>
    </source>
</evidence>
<dbReference type="InterPro" id="IPR002941">
    <property type="entry name" value="DNA_methylase_N4/N6"/>
</dbReference>
<keyword evidence="5" id="KW-0680">Restriction system</keyword>
<gene>
    <name evidence="7" type="ORF">FYJ65_05310</name>
</gene>
<dbReference type="GO" id="GO:0032259">
    <property type="term" value="P:methylation"/>
    <property type="evidence" value="ECO:0007669"/>
    <property type="project" value="UniProtKB-KW"/>
</dbReference>
<dbReference type="InterPro" id="IPR002052">
    <property type="entry name" value="DNA_methylase_N6_adenine_CS"/>
</dbReference>
<dbReference type="Gene3D" id="3.40.50.150">
    <property type="entry name" value="Vaccinia Virus protein VP39"/>
    <property type="match status" value="1"/>
</dbReference>
<dbReference type="InterPro" id="IPR002295">
    <property type="entry name" value="N4/N6-MTase_EcoPI_Mod-like"/>
</dbReference>